<organism evidence="14">
    <name type="scientific">uncultured Synechococcus sp</name>
    <dbReference type="NCBI Taxonomy" id="154535"/>
    <lineage>
        <taxon>Bacteria</taxon>
        <taxon>Bacillati</taxon>
        <taxon>Cyanobacteriota</taxon>
        <taxon>Cyanophyceae</taxon>
        <taxon>Synechococcales</taxon>
        <taxon>Synechococcaceae</taxon>
        <taxon>Synechococcus</taxon>
        <taxon>environmental samples</taxon>
    </lineage>
</organism>
<keyword evidence="7 13" id="KW-0249">Electron transport</keyword>
<accession>A0A024CH10</accession>
<evidence type="ECO:0000256" key="4">
    <source>
        <dbReference type="ARBA" id="ARBA00022531"/>
    </source>
</evidence>
<dbReference type="GO" id="GO:0031676">
    <property type="term" value="C:plasma membrane-derived thylakoid membrane"/>
    <property type="evidence" value="ECO:0007669"/>
    <property type="project" value="UniProtKB-SubCell"/>
</dbReference>
<evidence type="ECO:0000256" key="9">
    <source>
        <dbReference type="ARBA" id="ARBA00023078"/>
    </source>
</evidence>
<reference evidence="14" key="1">
    <citation type="journal article" date="2014" name="FEMS Microbiol. Ecol.">
        <title>Development of a targeted metagenomic approach to study a genomic region involved in light harvesting in marine Synechococcus.</title>
        <authorList>
            <person name="Humily F."/>
            <person name="Farrant G.K."/>
            <person name="Marie D."/>
            <person name="Perennou M."/>
            <person name="Mazard S."/>
            <person name="Labadie K."/>
            <person name="Aury J.-M."/>
            <person name="Wincker P."/>
            <person name="Nicolas Segui A."/>
            <person name="Scanlan D.J."/>
            <person name="Garczarek L."/>
        </authorList>
    </citation>
    <scope>NUCLEOTIDE SEQUENCE</scope>
</reference>
<proteinExistence type="inferred from homology"/>
<evidence type="ECO:0000256" key="13">
    <source>
        <dbReference type="RuleBase" id="RU004438"/>
    </source>
</evidence>
<dbReference type="PANTHER" id="PTHR34011">
    <property type="entry name" value="PHYCOBILISOME 32.1 KDA LINKER POLYPEPTIDE, PHYCOCYANIN-ASSOCIATED, ROD 2-RELATED"/>
    <property type="match status" value="1"/>
</dbReference>
<name>A0A024CH10_9SYNE</name>
<comment type="subcellular location">
    <subcellularLocation>
        <location evidence="1 13">Cellular thylakoid membrane</location>
        <topology evidence="1 13">Peripheral membrane protein</topology>
        <orientation evidence="1 13">Cytoplasmic side</orientation>
    </subcellularLocation>
</comment>
<keyword evidence="6 13" id="KW-0605">Phycobilisome</keyword>
<dbReference type="InterPro" id="IPR038719">
    <property type="entry name" value="Phycobilisome_asu/bsu_sf"/>
</dbReference>
<dbReference type="GO" id="GO:0015979">
    <property type="term" value="P:photosynthesis"/>
    <property type="evidence" value="ECO:0007669"/>
    <property type="project" value="UniProtKB-KW"/>
</dbReference>
<dbReference type="Gene3D" id="1.10.490.20">
    <property type="entry name" value="Phycocyanins"/>
    <property type="match status" value="1"/>
</dbReference>
<keyword evidence="11 13" id="KW-0089">Bile pigment</keyword>
<dbReference type="AlphaFoldDB" id="A0A024CH10"/>
<dbReference type="Pfam" id="PF00502">
    <property type="entry name" value="Phycobilisome"/>
    <property type="match status" value="1"/>
</dbReference>
<gene>
    <name evidence="14" type="primary">mpeA</name>
</gene>
<dbReference type="SUPFAM" id="SSF46458">
    <property type="entry name" value="Globin-like"/>
    <property type="match status" value="1"/>
</dbReference>
<evidence type="ECO:0000256" key="3">
    <source>
        <dbReference type="ARBA" id="ARBA00022448"/>
    </source>
</evidence>
<sequence length="165" mass="17639">MKSVITTVVGAADSASRFPSASDMESVQGSIQRAAARLEAAEKLSANYDGIAQRAVDAVYAQYPNGATGRQPRQCATEGKEKCKRDFVHYLRLINYCLVTGGTGPLDELAINGQKEVYKALSIDAGTYVAGFSNMRNDGCAPRDMSGQALTAYNNLLDYVINSLG</sequence>
<keyword evidence="9 13" id="KW-0793">Thylakoid</keyword>
<evidence type="ECO:0000256" key="2">
    <source>
        <dbReference type="ARBA" id="ARBA00008182"/>
    </source>
</evidence>
<evidence type="ECO:0000256" key="12">
    <source>
        <dbReference type="PIRSR" id="PIRSR000081-1"/>
    </source>
</evidence>
<evidence type="ECO:0000256" key="5">
    <source>
        <dbReference type="ARBA" id="ARBA00022549"/>
    </source>
</evidence>
<dbReference type="GO" id="GO:0030089">
    <property type="term" value="C:phycobilisome"/>
    <property type="evidence" value="ECO:0007669"/>
    <property type="project" value="UniProtKB-KW"/>
</dbReference>
<evidence type="ECO:0000256" key="11">
    <source>
        <dbReference type="ARBA" id="ARBA00023307"/>
    </source>
</evidence>
<evidence type="ECO:0000256" key="6">
    <source>
        <dbReference type="ARBA" id="ARBA00022738"/>
    </source>
</evidence>
<evidence type="ECO:0000313" key="14">
    <source>
        <dbReference type="EMBL" id="AHZ34090.1"/>
    </source>
</evidence>
<dbReference type="EMBL" id="KF846556">
    <property type="protein sequence ID" value="AHZ34090.1"/>
    <property type="molecule type" value="Genomic_DNA"/>
</dbReference>
<dbReference type="PIRSF" id="PIRSF000081">
    <property type="entry name" value="Phycocyanin"/>
    <property type="match status" value="1"/>
</dbReference>
<evidence type="ECO:0000256" key="8">
    <source>
        <dbReference type="ARBA" id="ARBA00022991"/>
    </source>
</evidence>
<protein>
    <submittedName>
        <fullName evidence="14">C-phycoerythrin class II, alpha chain</fullName>
    </submittedName>
</protein>
<dbReference type="InterPro" id="IPR009050">
    <property type="entry name" value="Globin-like_sf"/>
</dbReference>
<keyword evidence="10 13" id="KW-0472">Membrane</keyword>
<dbReference type="PANTHER" id="PTHR34011:SF4">
    <property type="entry name" value="C-PHYCOCYANIN ALPHA SUBUNIT"/>
    <property type="match status" value="1"/>
</dbReference>
<keyword evidence="4 13" id="KW-0602">Photosynthesis</keyword>
<feature type="binding site" evidence="12">
    <location>
        <position position="83"/>
    </location>
    <ligand>
        <name>(2R,3E)-phycocyanobilin</name>
        <dbReference type="ChEBI" id="CHEBI:85275"/>
        <label>1</label>
    </ligand>
</feature>
<dbReference type="InterPro" id="IPR012128">
    <property type="entry name" value="Phycobilisome_asu/bsu"/>
</dbReference>
<evidence type="ECO:0000256" key="10">
    <source>
        <dbReference type="ARBA" id="ARBA00023136"/>
    </source>
</evidence>
<keyword evidence="3 13" id="KW-0813">Transport</keyword>
<evidence type="ECO:0000256" key="7">
    <source>
        <dbReference type="ARBA" id="ARBA00022982"/>
    </source>
</evidence>
<evidence type="ECO:0000256" key="1">
    <source>
        <dbReference type="ARBA" id="ARBA00004445"/>
    </source>
</evidence>
<comment type="similarity">
    <text evidence="2 13">Belongs to the phycobiliprotein family.</text>
</comment>
<keyword evidence="5" id="KW-0042">Antenna complex</keyword>
<keyword evidence="8 13" id="KW-0157">Chromophore</keyword>